<evidence type="ECO:0000313" key="1">
    <source>
        <dbReference type="EMBL" id="BBP89019.1"/>
    </source>
</evidence>
<accession>A0A5S9MAN7</accession>
<evidence type="ECO:0000313" key="2">
    <source>
        <dbReference type="Proteomes" id="UP000464658"/>
    </source>
</evidence>
<reference evidence="1 2" key="1">
    <citation type="submission" date="2019-12" db="EMBL/GenBank/DDBJ databases">
        <title>Full genome sequence of a Bacillus safensis strain isolated from commercially available natto in Indonesia.</title>
        <authorList>
            <person name="Yoshida M."/>
            <person name="Uomi M."/>
            <person name="Waturangi D."/>
            <person name="Ekaputri J.J."/>
            <person name="Setiamarga D.H.E."/>
        </authorList>
    </citation>
    <scope>NUCLEOTIDE SEQUENCE [LARGE SCALE GENOMIC DNA]</scope>
    <source>
        <strain evidence="1 2">IDN1</strain>
    </source>
</reference>
<name>A0A5S9MAN7_BACIA</name>
<proteinExistence type="predicted"/>
<dbReference type="Proteomes" id="UP000464658">
    <property type="component" value="Chromosome"/>
</dbReference>
<protein>
    <submittedName>
        <fullName evidence="1">Uncharacterized protein</fullName>
    </submittedName>
</protein>
<organism evidence="1 2">
    <name type="scientific">Bacillus safensis</name>
    <dbReference type="NCBI Taxonomy" id="561879"/>
    <lineage>
        <taxon>Bacteria</taxon>
        <taxon>Bacillati</taxon>
        <taxon>Bacillota</taxon>
        <taxon>Bacilli</taxon>
        <taxon>Bacillales</taxon>
        <taxon>Bacillaceae</taxon>
        <taxon>Bacillus</taxon>
    </lineage>
</organism>
<gene>
    <name evidence="1" type="ORF">BsIDN1_26370</name>
</gene>
<sequence length="255" mass="30390">MLKIIGKKPKDVRKVTGTSESKQYIFKRSSHVVNLFKGDDGIELRVQADSSIPHAVSNQDREGVYQQVLKRYKPYTIYKKQIKPVRMIDKEGNIDISWLVIIQTFGSNEHKKIYEMNGREKKRCIVLTDKEKQAIFQDLYELYQEGDLGAEAASWMKAHEQQFQHTAAGRKQSSAPMESHNDYDELKRMKGFIYSLYFFFYRFIDLDDCVVLFLMSRPADQIEKIYEEYFQEITKYLYRRTEIWKRPRTLRKTYL</sequence>
<dbReference type="EMBL" id="AP021906">
    <property type="protein sequence ID" value="BBP89019.1"/>
    <property type="molecule type" value="Genomic_DNA"/>
</dbReference>
<dbReference type="AlphaFoldDB" id="A0A5S9MAN7"/>